<dbReference type="UniPathway" id="UPA00164"/>
<comment type="caution">
    <text evidence="13">The sequence shown here is derived from an EMBL/GenBank/DDBJ whole genome shotgun (WGS) entry which is preliminary data.</text>
</comment>
<evidence type="ECO:0000256" key="3">
    <source>
        <dbReference type="ARBA" id="ARBA00004964"/>
    </source>
</evidence>
<evidence type="ECO:0000256" key="6">
    <source>
        <dbReference type="ARBA" id="ARBA00022676"/>
    </source>
</evidence>
<dbReference type="GO" id="GO:0005978">
    <property type="term" value="P:glycogen biosynthetic process"/>
    <property type="evidence" value="ECO:0007669"/>
    <property type="project" value="UniProtKB-UniRule"/>
</dbReference>
<evidence type="ECO:0000259" key="12">
    <source>
        <dbReference type="SMART" id="SM00642"/>
    </source>
</evidence>
<dbReference type="InterPro" id="IPR044143">
    <property type="entry name" value="GlgB_N_E_set_prok"/>
</dbReference>
<evidence type="ECO:0000256" key="5">
    <source>
        <dbReference type="ARBA" id="ARBA00022600"/>
    </source>
</evidence>
<dbReference type="EMBL" id="BJCL01000001">
    <property type="protein sequence ID" value="GCL61594.1"/>
    <property type="molecule type" value="Genomic_DNA"/>
</dbReference>
<keyword evidence="6 10" id="KW-0328">Glycosyltransferase</keyword>
<dbReference type="InterPro" id="IPR054169">
    <property type="entry name" value="GlgB_N"/>
</dbReference>
<dbReference type="NCBIfam" id="NF003811">
    <property type="entry name" value="PRK05402.1"/>
    <property type="match status" value="1"/>
</dbReference>
<comment type="function">
    <text evidence="2 10">Catalyzes the formation of the alpha-1,6-glucosidic linkages in glycogen by scission of a 1,4-alpha-linked oligosaccharide from growing alpha-1,4-glucan chains and the subsequent attachment of the oligosaccharide to the alpha-1,6 position.</text>
</comment>
<evidence type="ECO:0000256" key="1">
    <source>
        <dbReference type="ARBA" id="ARBA00000826"/>
    </source>
</evidence>
<evidence type="ECO:0000256" key="10">
    <source>
        <dbReference type="HAMAP-Rule" id="MF_00685"/>
    </source>
</evidence>
<dbReference type="CDD" id="cd02855">
    <property type="entry name" value="E_set_GBE_prok_N"/>
    <property type="match status" value="1"/>
</dbReference>
<comment type="similarity">
    <text evidence="4 10">Belongs to the glycosyl hydrolase 13 family. GlgB subfamily.</text>
</comment>
<dbReference type="InterPro" id="IPR014756">
    <property type="entry name" value="Ig_E-set"/>
</dbReference>
<dbReference type="Gene3D" id="2.60.40.1180">
    <property type="entry name" value="Golgi alpha-mannosidase II"/>
    <property type="match status" value="1"/>
</dbReference>
<comment type="pathway">
    <text evidence="3 10">Glycan biosynthesis; glycogen biosynthesis.</text>
</comment>
<organism evidence="13 14">
    <name type="scientific">Pseudaquabacterium pictum</name>
    <dbReference type="NCBI Taxonomy" id="2315236"/>
    <lineage>
        <taxon>Bacteria</taxon>
        <taxon>Pseudomonadati</taxon>
        <taxon>Pseudomonadota</taxon>
        <taxon>Betaproteobacteria</taxon>
        <taxon>Burkholderiales</taxon>
        <taxon>Sphaerotilaceae</taxon>
        <taxon>Pseudaquabacterium</taxon>
    </lineage>
</organism>
<evidence type="ECO:0000313" key="14">
    <source>
        <dbReference type="Proteomes" id="UP000301751"/>
    </source>
</evidence>
<feature type="active site" description="Proton donor" evidence="10 11">
    <location>
        <position position="464"/>
    </location>
</feature>
<dbReference type="Pfam" id="PF22019">
    <property type="entry name" value="GlgB_N"/>
    <property type="match status" value="1"/>
</dbReference>
<evidence type="ECO:0000256" key="2">
    <source>
        <dbReference type="ARBA" id="ARBA00002953"/>
    </source>
</evidence>
<gene>
    <name evidence="10 13" type="primary">glgB</name>
    <name evidence="13" type="ORF">AQPW35_06750</name>
</gene>
<comment type="catalytic activity">
    <reaction evidence="1 10">
        <text>Transfers a segment of a (1-&gt;4)-alpha-D-glucan chain to a primary hydroxy group in a similar glucan chain.</text>
        <dbReference type="EC" id="2.4.1.18"/>
    </reaction>
</comment>
<dbReference type="AlphaFoldDB" id="A0A480AIY2"/>
<proteinExistence type="inferred from homology"/>
<evidence type="ECO:0000256" key="4">
    <source>
        <dbReference type="ARBA" id="ARBA00009000"/>
    </source>
</evidence>
<dbReference type="FunFam" id="2.60.40.1180:FF:000002">
    <property type="entry name" value="1,4-alpha-glucan branching enzyme GlgB"/>
    <property type="match status" value="1"/>
</dbReference>
<dbReference type="Pfam" id="PF02806">
    <property type="entry name" value="Alpha-amylase_C"/>
    <property type="match status" value="1"/>
</dbReference>
<dbReference type="InterPro" id="IPR017853">
    <property type="entry name" value="GH"/>
</dbReference>
<comment type="subunit">
    <text evidence="10">Monomer.</text>
</comment>
<dbReference type="HAMAP" id="MF_00685">
    <property type="entry name" value="GlgB"/>
    <property type="match status" value="1"/>
</dbReference>
<dbReference type="Proteomes" id="UP000301751">
    <property type="component" value="Unassembled WGS sequence"/>
</dbReference>
<dbReference type="GO" id="GO:0003844">
    <property type="term" value="F:1,4-alpha-glucan branching enzyme activity"/>
    <property type="evidence" value="ECO:0007669"/>
    <property type="project" value="UniProtKB-UniRule"/>
</dbReference>
<dbReference type="InterPro" id="IPR006048">
    <property type="entry name" value="A-amylase/branching_C"/>
</dbReference>
<dbReference type="RefSeq" id="WP_137731324.1">
    <property type="nucleotide sequence ID" value="NZ_BJCL01000001.1"/>
</dbReference>
<sequence length="736" mass="80843">MATAADFDLVCQGRHGDPFAILGPHRDAAGGLTVRAFLPGARAVVVLAAASDKRLGTLQQVHADGLWAGPAALPAGPATADIHHYRLLITWADGTVQVADDPYRFGPVLGELDAWLLAEGTHLRPFEVLGATPRMHGGVAGTSFAVWAPNAMRVSVVGDFNHWDGRRHPMRLRRECGVWELFIPGVAAGERYKYELLGPQGQLLPQKADPMARAAELRPATASVVAPLPDKVPASTTRQAANALGAPISIYEVHPGSWRRKPEEGNRWLTWDELAAELVPYAAGLGFTHIELLPISEHPFDGSWGYQPLGLYAPTARFGDGAGFRRFVQAAHAARLGVILDWVPAHFPTDAHGLANFDGTHLYEYADPREGYHPDWNTLICNLGRTEVRNFLIGNALYWLERFGVDGLRVDAVASMLYRDYSRKHGEWIPNVHGGRENLEAISFLRRLNEVVGGERPQAITLAEESTAFPAVSRPTYAGGLGFHFKWNMGWMHDTLAYMARDPIHRSHHQGELSFGLVYAFNENFVLPLSHDEVVHGKGSLIAKMPGDGWQKFANLRAYYGFMWGHPGKKLLFMGGEFAQAREWNHDSSLDWHLLQPGADPAHAGLQALVRDLNTLHKSLPALHQRDCTPDGFEWISHDDAAHSVLAWVRHGEGDARPVLVVCNFTPVVHHGWRVGVPRAGTWTERLNTDSAHYGGSNVGLPLGAAQAEAIAAHGRPQSIHITLPPLATVFFEWTA</sequence>
<evidence type="ECO:0000256" key="9">
    <source>
        <dbReference type="ARBA" id="ARBA00023277"/>
    </source>
</evidence>
<dbReference type="InterPro" id="IPR006047">
    <property type="entry name" value="GH13_cat_dom"/>
</dbReference>
<accession>A0A480AIY2</accession>
<dbReference type="PANTHER" id="PTHR43651">
    <property type="entry name" value="1,4-ALPHA-GLUCAN-BRANCHING ENZYME"/>
    <property type="match status" value="1"/>
</dbReference>
<keyword evidence="14" id="KW-1185">Reference proteome</keyword>
<name>A0A480AIY2_9BURK</name>
<evidence type="ECO:0000256" key="8">
    <source>
        <dbReference type="ARBA" id="ARBA00023056"/>
    </source>
</evidence>
<dbReference type="Gene3D" id="3.20.20.80">
    <property type="entry name" value="Glycosidases"/>
    <property type="match status" value="1"/>
</dbReference>
<dbReference type="PANTHER" id="PTHR43651:SF3">
    <property type="entry name" value="1,4-ALPHA-GLUCAN-BRANCHING ENZYME"/>
    <property type="match status" value="1"/>
</dbReference>
<dbReference type="CDD" id="cd11322">
    <property type="entry name" value="AmyAc_Glg_BE"/>
    <property type="match status" value="1"/>
</dbReference>
<evidence type="ECO:0000256" key="7">
    <source>
        <dbReference type="ARBA" id="ARBA00022679"/>
    </source>
</evidence>
<dbReference type="InterPro" id="IPR037439">
    <property type="entry name" value="Branching_enzy"/>
</dbReference>
<keyword evidence="7 10" id="KW-0808">Transferase</keyword>
<dbReference type="GO" id="GO:0005829">
    <property type="term" value="C:cytosol"/>
    <property type="evidence" value="ECO:0007669"/>
    <property type="project" value="TreeGrafter"/>
</dbReference>
<dbReference type="InterPro" id="IPR006407">
    <property type="entry name" value="GlgB"/>
</dbReference>
<keyword evidence="5 10" id="KW-0321">Glycogen metabolism</keyword>
<dbReference type="InterPro" id="IPR013783">
    <property type="entry name" value="Ig-like_fold"/>
</dbReference>
<dbReference type="Pfam" id="PF02922">
    <property type="entry name" value="CBM_48"/>
    <property type="match status" value="1"/>
</dbReference>
<dbReference type="OrthoDB" id="9800174at2"/>
<protein>
    <recommendedName>
        <fullName evidence="10">1,4-alpha-glucan branching enzyme GlgB</fullName>
        <ecNumber evidence="10">2.4.1.18</ecNumber>
    </recommendedName>
    <alternativeName>
        <fullName evidence="10">1,4-alpha-D-glucan:1,4-alpha-D-glucan 6-glucosyl-transferase</fullName>
    </alternativeName>
    <alternativeName>
        <fullName evidence="10">Alpha-(1-&gt;4)-glucan branching enzyme</fullName>
    </alternativeName>
    <alternativeName>
        <fullName evidence="10">Glycogen branching enzyme</fullName>
        <shortName evidence="10">BE</shortName>
    </alternativeName>
</protein>
<dbReference type="NCBIfam" id="TIGR01515">
    <property type="entry name" value="branching_enzym"/>
    <property type="match status" value="1"/>
</dbReference>
<dbReference type="Gene3D" id="2.60.40.10">
    <property type="entry name" value="Immunoglobulins"/>
    <property type="match status" value="2"/>
</dbReference>
<keyword evidence="8 10" id="KW-0320">Glycogen biosynthesis</keyword>
<reference evidence="14" key="1">
    <citation type="submission" date="2019-03" db="EMBL/GenBank/DDBJ databases">
        <title>Aquabacterium pictum sp.nov., the first bacteriochlorophyll a-containing freshwater bacterium in the genus Aquabacterium of the class Betaproteobacteria.</title>
        <authorList>
            <person name="Hirose S."/>
            <person name="Tank M."/>
            <person name="Hara E."/>
            <person name="Tamaki H."/>
            <person name="Takaichi S."/>
            <person name="Haruta S."/>
            <person name="Hanada S."/>
        </authorList>
    </citation>
    <scope>NUCLEOTIDE SEQUENCE [LARGE SCALE GENOMIC DNA]</scope>
    <source>
        <strain evidence="14">W35</strain>
    </source>
</reference>
<dbReference type="GO" id="GO:0004553">
    <property type="term" value="F:hydrolase activity, hydrolyzing O-glycosyl compounds"/>
    <property type="evidence" value="ECO:0007669"/>
    <property type="project" value="InterPro"/>
</dbReference>
<dbReference type="SUPFAM" id="SSF51445">
    <property type="entry name" value="(Trans)glycosidases"/>
    <property type="match status" value="1"/>
</dbReference>
<dbReference type="PIRSF" id="PIRSF000463">
    <property type="entry name" value="GlgB"/>
    <property type="match status" value="1"/>
</dbReference>
<dbReference type="GO" id="GO:0043169">
    <property type="term" value="F:cation binding"/>
    <property type="evidence" value="ECO:0007669"/>
    <property type="project" value="InterPro"/>
</dbReference>
<dbReference type="SMART" id="SM00642">
    <property type="entry name" value="Aamy"/>
    <property type="match status" value="1"/>
</dbReference>
<dbReference type="InterPro" id="IPR013780">
    <property type="entry name" value="Glyco_hydro_b"/>
</dbReference>
<evidence type="ECO:0000313" key="13">
    <source>
        <dbReference type="EMBL" id="GCL61594.1"/>
    </source>
</evidence>
<dbReference type="SUPFAM" id="SSF81296">
    <property type="entry name" value="E set domains"/>
    <property type="match status" value="2"/>
</dbReference>
<evidence type="ECO:0000256" key="11">
    <source>
        <dbReference type="PIRSR" id="PIRSR000463-1"/>
    </source>
</evidence>
<dbReference type="NCBIfam" id="NF008967">
    <property type="entry name" value="PRK12313.1"/>
    <property type="match status" value="1"/>
</dbReference>
<dbReference type="InterPro" id="IPR004193">
    <property type="entry name" value="Glyco_hydro_13_N"/>
</dbReference>
<keyword evidence="9 10" id="KW-0119">Carbohydrate metabolism</keyword>
<feature type="active site" description="Nucleophile" evidence="10 11">
    <location>
        <position position="411"/>
    </location>
</feature>
<dbReference type="EC" id="2.4.1.18" evidence="10"/>
<feature type="domain" description="Glycosyl hydrolase family 13 catalytic" evidence="12">
    <location>
        <begin position="252"/>
        <end position="603"/>
    </location>
</feature>
<dbReference type="FunFam" id="3.20.20.80:FF:000003">
    <property type="entry name" value="1,4-alpha-glucan branching enzyme GlgB"/>
    <property type="match status" value="1"/>
</dbReference>
<dbReference type="SUPFAM" id="SSF51011">
    <property type="entry name" value="Glycosyl hydrolase domain"/>
    <property type="match status" value="1"/>
</dbReference>
<dbReference type="FunFam" id="2.60.40.10:FF:000169">
    <property type="entry name" value="1,4-alpha-glucan branching enzyme GlgB"/>
    <property type="match status" value="1"/>
</dbReference>